<dbReference type="InterPro" id="IPR034505">
    <property type="entry name" value="Coproporphyrinogen-III_oxidase"/>
</dbReference>
<gene>
    <name evidence="2" type="ORF">SDC9_119845</name>
</gene>
<dbReference type="PANTHER" id="PTHR13932:SF5">
    <property type="entry name" value="RADICAL S-ADENOSYL METHIONINE DOMAIN-CONTAINING PROTEIN 1, MITOCHONDRIAL"/>
    <property type="match status" value="1"/>
</dbReference>
<organism evidence="2">
    <name type="scientific">bioreactor metagenome</name>
    <dbReference type="NCBI Taxonomy" id="1076179"/>
    <lineage>
        <taxon>unclassified sequences</taxon>
        <taxon>metagenomes</taxon>
        <taxon>ecological metagenomes</taxon>
    </lineage>
</organism>
<dbReference type="AlphaFoldDB" id="A0A645C5G4"/>
<dbReference type="PANTHER" id="PTHR13932">
    <property type="entry name" value="COPROPORPHYRINIGEN III OXIDASE"/>
    <property type="match status" value="1"/>
</dbReference>
<evidence type="ECO:0000313" key="2">
    <source>
        <dbReference type="EMBL" id="MPM72869.1"/>
    </source>
</evidence>
<comment type="caution">
    <text evidence="2">The sequence shown here is derived from an EMBL/GenBank/DDBJ whole genome shotgun (WGS) entry which is preliminary data.</text>
</comment>
<dbReference type="Pfam" id="PF06969">
    <property type="entry name" value="HemN_C"/>
    <property type="match status" value="1"/>
</dbReference>
<dbReference type="GO" id="GO:0005737">
    <property type="term" value="C:cytoplasm"/>
    <property type="evidence" value="ECO:0007669"/>
    <property type="project" value="TreeGrafter"/>
</dbReference>
<feature type="domain" description="HemN C-terminal" evidence="1">
    <location>
        <begin position="42"/>
        <end position="104"/>
    </location>
</feature>
<reference evidence="2" key="1">
    <citation type="submission" date="2019-08" db="EMBL/GenBank/DDBJ databases">
        <authorList>
            <person name="Kucharzyk K."/>
            <person name="Murdoch R.W."/>
            <person name="Higgins S."/>
            <person name="Loffler F."/>
        </authorList>
    </citation>
    <scope>NUCLEOTIDE SEQUENCE</scope>
</reference>
<dbReference type="EMBL" id="VSSQ01025011">
    <property type="protein sequence ID" value="MPM72869.1"/>
    <property type="molecule type" value="Genomic_DNA"/>
</dbReference>
<dbReference type="InterPro" id="IPR010723">
    <property type="entry name" value="HemN_C"/>
</dbReference>
<dbReference type="GO" id="GO:0006779">
    <property type="term" value="P:porphyrin-containing compound biosynthetic process"/>
    <property type="evidence" value="ECO:0007669"/>
    <property type="project" value="TreeGrafter"/>
</dbReference>
<proteinExistence type="predicted"/>
<protein>
    <recommendedName>
        <fullName evidence="1">HemN C-terminal domain-containing protein</fullName>
    </recommendedName>
</protein>
<name>A0A645C5G4_9ZZZZ</name>
<dbReference type="GO" id="GO:0051539">
    <property type="term" value="F:4 iron, 4 sulfur cluster binding"/>
    <property type="evidence" value="ECO:0007669"/>
    <property type="project" value="TreeGrafter"/>
</dbReference>
<dbReference type="InterPro" id="IPR058240">
    <property type="entry name" value="rSAM_sf"/>
</dbReference>
<evidence type="ECO:0000259" key="1">
    <source>
        <dbReference type="Pfam" id="PF06969"/>
    </source>
</evidence>
<accession>A0A645C5G4</accession>
<sequence>MGIGPSAHSYNGRNERSWNISNNKKYIDFLSENKLAKETEILSEKDRFNEMLMIGLRTIWGVDLVSLKEQFPVKTFEYLQHEMQQKIEEGILTIENDHLKIPEKHWFMADGIASDLFLV</sequence>
<dbReference type="SUPFAM" id="SSF102114">
    <property type="entry name" value="Radical SAM enzymes"/>
    <property type="match status" value="1"/>
</dbReference>